<dbReference type="EMBL" id="WTVA01000015">
    <property type="protein sequence ID" value="MZR23519.1"/>
    <property type="molecule type" value="Genomic_DNA"/>
</dbReference>
<dbReference type="Pfam" id="PF05721">
    <property type="entry name" value="PhyH"/>
    <property type="match status" value="1"/>
</dbReference>
<dbReference type="AlphaFoldDB" id="A0A845MI82"/>
<proteinExistence type="predicted"/>
<dbReference type="Gene3D" id="2.60.120.620">
    <property type="entry name" value="q2cbj1_9rhob like domain"/>
    <property type="match status" value="1"/>
</dbReference>
<evidence type="ECO:0000313" key="2">
    <source>
        <dbReference type="Proteomes" id="UP000445696"/>
    </source>
</evidence>
<dbReference type="InterPro" id="IPR008775">
    <property type="entry name" value="Phytyl_CoA_dOase-like"/>
</dbReference>
<reference evidence="1 2" key="1">
    <citation type="journal article" date="2014" name="Int. J. Syst. Evol. Microbiol.">
        <title>Sneathiella chungangensis sp. nov., isolated from a marine sand, and emended description of the genus Sneathiella.</title>
        <authorList>
            <person name="Siamphan C."/>
            <person name="Kim H."/>
            <person name="Lee J.S."/>
            <person name="Kim W."/>
        </authorList>
    </citation>
    <scope>NUCLEOTIDE SEQUENCE [LARGE SCALE GENOMIC DNA]</scope>
    <source>
        <strain evidence="1 2">KCTC 32476</strain>
    </source>
</reference>
<dbReference type="PANTHER" id="PTHR20883">
    <property type="entry name" value="PHYTANOYL-COA DIOXYGENASE DOMAIN CONTAINING 1"/>
    <property type="match status" value="1"/>
</dbReference>
<sequence length="272" mass="31016">MHDTFTLKDWKALAPDLTIGEPMNVKEIPFPDAALAEISEKFWTDGYLALPPLFDAQEIEPVLETVYTLGRHGIPPVFIYLYDQPWWMFARLGRLIRHFLGENYAILPNLWAWHLSREGDAGWPPHRDCDAKTVFGTGDDRILMSLSLWLPLTDVDENNGCMYILPHGREETEDELTEIGKLNLLEATALPARAGCLLGWRQDVVHWGGRFGEAAKNPRVSLSFEFQNRAFAPLAEPLIDMSALPPFADRLALIQEQFAKYRHIDPVYSSRK</sequence>
<dbReference type="SUPFAM" id="SSF51197">
    <property type="entry name" value="Clavaminate synthase-like"/>
    <property type="match status" value="1"/>
</dbReference>
<evidence type="ECO:0008006" key="3">
    <source>
        <dbReference type="Google" id="ProtNLM"/>
    </source>
</evidence>
<evidence type="ECO:0000313" key="1">
    <source>
        <dbReference type="EMBL" id="MZR23519.1"/>
    </source>
</evidence>
<dbReference type="Proteomes" id="UP000445696">
    <property type="component" value="Unassembled WGS sequence"/>
</dbReference>
<keyword evidence="2" id="KW-1185">Reference proteome</keyword>
<name>A0A845MI82_9PROT</name>
<dbReference type="GO" id="GO:0016706">
    <property type="term" value="F:2-oxoglutarate-dependent dioxygenase activity"/>
    <property type="evidence" value="ECO:0007669"/>
    <property type="project" value="UniProtKB-ARBA"/>
</dbReference>
<dbReference type="GO" id="GO:0005506">
    <property type="term" value="F:iron ion binding"/>
    <property type="evidence" value="ECO:0007669"/>
    <property type="project" value="UniProtKB-ARBA"/>
</dbReference>
<protein>
    <recommendedName>
        <fullName evidence="3">Phytanoyl-CoA dioxygenase</fullName>
    </recommendedName>
</protein>
<comment type="caution">
    <text evidence="1">The sequence shown here is derived from an EMBL/GenBank/DDBJ whole genome shotgun (WGS) entry which is preliminary data.</text>
</comment>
<dbReference type="OrthoDB" id="7359449at2"/>
<dbReference type="PANTHER" id="PTHR20883:SF51">
    <property type="entry name" value="PHYTANOYL-COA HYDROXYLASE"/>
    <property type="match status" value="1"/>
</dbReference>
<gene>
    <name evidence="1" type="ORF">GQF03_14365</name>
</gene>
<organism evidence="1 2">
    <name type="scientific">Sneathiella chungangensis</name>
    <dbReference type="NCBI Taxonomy" id="1418234"/>
    <lineage>
        <taxon>Bacteria</taxon>
        <taxon>Pseudomonadati</taxon>
        <taxon>Pseudomonadota</taxon>
        <taxon>Alphaproteobacteria</taxon>
        <taxon>Sneathiellales</taxon>
        <taxon>Sneathiellaceae</taxon>
        <taxon>Sneathiella</taxon>
    </lineage>
</organism>
<accession>A0A845MI82</accession>
<dbReference type="RefSeq" id="WP_161339983.1">
    <property type="nucleotide sequence ID" value="NZ_JBHSDG010000003.1"/>
</dbReference>